<gene>
    <name evidence="2" type="ORF">IB285_01070</name>
</gene>
<accession>A0ABR8KRU3</accession>
<sequence>MIFALSILLFGVFFCWAAFVGWRHRREDSISLLEASILTASGEEPLPLTLFDRLLQKFQLIMMTIFGPPMVFLGGYGLLTEIGVL</sequence>
<evidence type="ECO:0000256" key="1">
    <source>
        <dbReference type="SAM" id="Phobius"/>
    </source>
</evidence>
<dbReference type="EMBL" id="JACXLC010000001">
    <property type="protein sequence ID" value="MBD2840841.1"/>
    <property type="molecule type" value="Genomic_DNA"/>
</dbReference>
<evidence type="ECO:0000313" key="3">
    <source>
        <dbReference type="Proteomes" id="UP000635384"/>
    </source>
</evidence>
<keyword evidence="1" id="KW-0812">Transmembrane</keyword>
<name>A0ABR8KRU3_9SPHN</name>
<keyword evidence="1" id="KW-1133">Transmembrane helix</keyword>
<feature type="transmembrane region" description="Helical" evidence="1">
    <location>
        <begin position="58"/>
        <end position="79"/>
    </location>
</feature>
<comment type="caution">
    <text evidence="2">The sequence shown here is derived from an EMBL/GenBank/DDBJ whole genome shotgun (WGS) entry which is preliminary data.</text>
</comment>
<organism evidence="2 3">
    <name type="scientific">Erythrobacter rubeus</name>
    <dbReference type="NCBI Taxonomy" id="2760803"/>
    <lineage>
        <taxon>Bacteria</taxon>
        <taxon>Pseudomonadati</taxon>
        <taxon>Pseudomonadota</taxon>
        <taxon>Alphaproteobacteria</taxon>
        <taxon>Sphingomonadales</taxon>
        <taxon>Erythrobacteraceae</taxon>
        <taxon>Erythrobacter/Porphyrobacter group</taxon>
        <taxon>Erythrobacter</taxon>
    </lineage>
</organism>
<dbReference type="RefSeq" id="WP_190786429.1">
    <property type="nucleotide sequence ID" value="NZ_JACXLC010000001.1"/>
</dbReference>
<reference evidence="2 3" key="1">
    <citation type="submission" date="2020-09" db="EMBL/GenBank/DDBJ databases">
        <authorList>
            <person name="Yoon J.-W."/>
        </authorList>
    </citation>
    <scope>NUCLEOTIDE SEQUENCE [LARGE SCALE GENOMIC DNA]</scope>
    <source>
        <strain evidence="2 3">KMU-140</strain>
    </source>
</reference>
<proteinExistence type="predicted"/>
<dbReference type="Proteomes" id="UP000635384">
    <property type="component" value="Unassembled WGS sequence"/>
</dbReference>
<protein>
    <submittedName>
        <fullName evidence="2">Uncharacterized protein</fullName>
    </submittedName>
</protein>
<keyword evidence="3" id="KW-1185">Reference proteome</keyword>
<keyword evidence="1" id="KW-0472">Membrane</keyword>
<evidence type="ECO:0000313" key="2">
    <source>
        <dbReference type="EMBL" id="MBD2840841.1"/>
    </source>
</evidence>